<dbReference type="EMBL" id="JAYMYQ010000004">
    <property type="protein sequence ID" value="KAK7339199.1"/>
    <property type="molecule type" value="Genomic_DNA"/>
</dbReference>
<dbReference type="AlphaFoldDB" id="A0AAN9QKS8"/>
<evidence type="ECO:0000313" key="2">
    <source>
        <dbReference type="Proteomes" id="UP001367508"/>
    </source>
</evidence>
<keyword evidence="2" id="KW-1185">Reference proteome</keyword>
<dbReference type="Proteomes" id="UP001367508">
    <property type="component" value="Unassembled WGS sequence"/>
</dbReference>
<protein>
    <submittedName>
        <fullName evidence="1">Uncharacterized protein</fullName>
    </submittedName>
</protein>
<comment type="caution">
    <text evidence="1">The sequence shown here is derived from an EMBL/GenBank/DDBJ whole genome shotgun (WGS) entry which is preliminary data.</text>
</comment>
<reference evidence="1 2" key="1">
    <citation type="submission" date="2024-01" db="EMBL/GenBank/DDBJ databases">
        <title>The genomes of 5 underutilized Papilionoideae crops provide insights into root nodulation and disease resistanc.</title>
        <authorList>
            <person name="Jiang F."/>
        </authorList>
    </citation>
    <scope>NUCLEOTIDE SEQUENCE [LARGE SCALE GENOMIC DNA]</scope>
    <source>
        <strain evidence="1">LVBAO_FW01</strain>
        <tissue evidence="1">Leaves</tissue>
    </source>
</reference>
<gene>
    <name evidence="1" type="ORF">VNO77_19853</name>
</gene>
<evidence type="ECO:0000313" key="1">
    <source>
        <dbReference type="EMBL" id="KAK7339199.1"/>
    </source>
</evidence>
<organism evidence="1 2">
    <name type="scientific">Canavalia gladiata</name>
    <name type="common">Sword bean</name>
    <name type="synonym">Dolichos gladiatus</name>
    <dbReference type="NCBI Taxonomy" id="3824"/>
    <lineage>
        <taxon>Eukaryota</taxon>
        <taxon>Viridiplantae</taxon>
        <taxon>Streptophyta</taxon>
        <taxon>Embryophyta</taxon>
        <taxon>Tracheophyta</taxon>
        <taxon>Spermatophyta</taxon>
        <taxon>Magnoliopsida</taxon>
        <taxon>eudicotyledons</taxon>
        <taxon>Gunneridae</taxon>
        <taxon>Pentapetalae</taxon>
        <taxon>rosids</taxon>
        <taxon>fabids</taxon>
        <taxon>Fabales</taxon>
        <taxon>Fabaceae</taxon>
        <taxon>Papilionoideae</taxon>
        <taxon>50 kb inversion clade</taxon>
        <taxon>NPAAA clade</taxon>
        <taxon>indigoferoid/millettioid clade</taxon>
        <taxon>Phaseoleae</taxon>
        <taxon>Canavalia</taxon>
    </lineage>
</organism>
<accession>A0AAN9QKS8</accession>
<name>A0AAN9QKS8_CANGL</name>
<proteinExistence type="predicted"/>
<sequence>MANKIIDLSGSPAPPTRSPTVITLRSLCDTGTQSRRAIKASCLNRYPNGCCINQYCVASWIHKRLAALNSSLSPIPMSTPHAAKYVPVTDQLASASLYPRGSNLNQARILEHELFVMGMIKRRRRRLSKIGRNVMWNRSTPQIQSYTKSFFGHRSSTNTYGCKSMDQNQIHATAISGNETLNLFPNPMMPKPQPVTLPLFPEEAIFCSVAPREVGNNGNACDEGDLNLDLELKLG</sequence>